<dbReference type="InterPro" id="IPR021279">
    <property type="entry name" value="DUF2721"/>
</dbReference>
<gene>
    <name evidence="2" type="ORF">GRI94_06720</name>
</gene>
<keyword evidence="3" id="KW-1185">Reference proteome</keyword>
<name>A0A845AL69_9SPHN</name>
<feature type="transmembrane region" description="Helical" evidence="1">
    <location>
        <begin position="124"/>
        <end position="146"/>
    </location>
</feature>
<protein>
    <submittedName>
        <fullName evidence="2">DUF2721 domain-containing protein</fullName>
    </submittedName>
</protein>
<reference evidence="2 3" key="1">
    <citation type="submission" date="2019-12" db="EMBL/GenBank/DDBJ databases">
        <title>Genomic-based taxomic classification of the family Erythrobacteraceae.</title>
        <authorList>
            <person name="Xu L."/>
        </authorList>
    </citation>
    <scope>NUCLEOTIDE SEQUENCE [LARGE SCALE GENOMIC DNA]</scope>
    <source>
        <strain evidence="2 3">JCM 16677</strain>
    </source>
</reference>
<dbReference type="Proteomes" id="UP000446786">
    <property type="component" value="Unassembled WGS sequence"/>
</dbReference>
<feature type="transmembrane region" description="Helical" evidence="1">
    <location>
        <begin position="94"/>
        <end position="118"/>
    </location>
</feature>
<dbReference type="AlphaFoldDB" id="A0A845AL69"/>
<evidence type="ECO:0000313" key="2">
    <source>
        <dbReference type="EMBL" id="MXP31512.1"/>
    </source>
</evidence>
<dbReference type="EMBL" id="WTYE01000001">
    <property type="protein sequence ID" value="MXP31512.1"/>
    <property type="molecule type" value="Genomic_DNA"/>
</dbReference>
<accession>A0A845AL69</accession>
<comment type="caution">
    <text evidence="2">The sequence shown here is derived from an EMBL/GenBank/DDBJ whole genome shotgun (WGS) entry which is preliminary data.</text>
</comment>
<keyword evidence="1" id="KW-0472">Membrane</keyword>
<evidence type="ECO:0000313" key="3">
    <source>
        <dbReference type="Proteomes" id="UP000446786"/>
    </source>
</evidence>
<sequence length="166" mass="18144">MLFDLLTVGGGNIAADLLEQTSSTTRVQEIVRLSLAPAFLLAGIGAVMNVMMARLIWIANRIERLEVRMEDEQTARERIELARLRRRRRYAQRAIMLSTGAALTICVVIALLFVSAFVEPQIGSMVAFAWIAAMIFLISGLVLFAAETVIAAQGQKATQHGPDEGS</sequence>
<dbReference type="RefSeq" id="WP_160778943.1">
    <property type="nucleotide sequence ID" value="NZ_BAAAZF010000001.1"/>
</dbReference>
<organism evidence="2 3">
    <name type="scientific">Parerythrobacter jejuensis</name>
    <dbReference type="NCBI Taxonomy" id="795812"/>
    <lineage>
        <taxon>Bacteria</taxon>
        <taxon>Pseudomonadati</taxon>
        <taxon>Pseudomonadota</taxon>
        <taxon>Alphaproteobacteria</taxon>
        <taxon>Sphingomonadales</taxon>
        <taxon>Erythrobacteraceae</taxon>
        <taxon>Parerythrobacter</taxon>
    </lineage>
</organism>
<keyword evidence="1" id="KW-0812">Transmembrane</keyword>
<dbReference type="OrthoDB" id="5396182at2"/>
<proteinExistence type="predicted"/>
<dbReference type="Pfam" id="PF11026">
    <property type="entry name" value="DUF2721"/>
    <property type="match status" value="1"/>
</dbReference>
<keyword evidence="1" id="KW-1133">Transmembrane helix</keyword>
<feature type="transmembrane region" description="Helical" evidence="1">
    <location>
        <begin position="38"/>
        <end position="59"/>
    </location>
</feature>
<evidence type="ECO:0000256" key="1">
    <source>
        <dbReference type="SAM" id="Phobius"/>
    </source>
</evidence>